<keyword evidence="1" id="KW-0812">Transmembrane</keyword>
<keyword evidence="1" id="KW-0472">Membrane</keyword>
<proteinExistence type="predicted"/>
<evidence type="ECO:0000313" key="2">
    <source>
        <dbReference type="EMBL" id="CAD1827389.1"/>
    </source>
</evidence>
<organism evidence="2">
    <name type="scientific">Ananas comosus var. bracteatus</name>
    <name type="common">red pineapple</name>
    <dbReference type="NCBI Taxonomy" id="296719"/>
    <lineage>
        <taxon>Eukaryota</taxon>
        <taxon>Viridiplantae</taxon>
        <taxon>Streptophyta</taxon>
        <taxon>Embryophyta</taxon>
        <taxon>Tracheophyta</taxon>
        <taxon>Spermatophyta</taxon>
        <taxon>Magnoliopsida</taxon>
        <taxon>Liliopsida</taxon>
        <taxon>Poales</taxon>
        <taxon>Bromeliaceae</taxon>
        <taxon>Bromelioideae</taxon>
        <taxon>Ananas</taxon>
    </lineage>
</organism>
<reference evidence="2" key="1">
    <citation type="submission" date="2020-07" db="EMBL/GenBank/DDBJ databases">
        <authorList>
            <person name="Lin J."/>
        </authorList>
    </citation>
    <scope>NUCLEOTIDE SEQUENCE</scope>
</reference>
<feature type="transmembrane region" description="Helical" evidence="1">
    <location>
        <begin position="94"/>
        <end position="116"/>
    </location>
</feature>
<gene>
    <name evidence="2" type="ORF">CB5_LOCUS10600</name>
</gene>
<keyword evidence="1" id="KW-1133">Transmembrane helix</keyword>
<accession>A0A6V7P986</accession>
<evidence type="ECO:0000256" key="1">
    <source>
        <dbReference type="SAM" id="Phobius"/>
    </source>
</evidence>
<sequence length="123" mass="14043">MPSNSSPPTLSSKALSSKAHLFKISSSPPTPSKLSFSSKLRHGCLTIHDPEMFLRFFQWFNPPVGDQAKVIIIGLLKKSSRMEDELKQVKKKRICLWFFLVLSWILIWVLFCNLMSKEGCKSN</sequence>
<protein>
    <submittedName>
        <fullName evidence="2">Uncharacterized protein</fullName>
    </submittedName>
</protein>
<dbReference type="EMBL" id="LR862146">
    <property type="protein sequence ID" value="CAD1827389.1"/>
    <property type="molecule type" value="Genomic_DNA"/>
</dbReference>
<name>A0A6V7P986_ANACO</name>
<dbReference type="AlphaFoldDB" id="A0A6V7P986"/>